<keyword evidence="1" id="KW-0812">Transmembrane</keyword>
<sequence>MRSVPKSLLWAWAVATAALYGVLAYGSYVTLPFLARGTLGFDMRPLGMPVDEAESYLTDMWWRAGVYYTDVLRPLDTAFIAALSVLAIAVAMRLGGRLAVPSIVFALAYAGADLLENYYVGLVMAPGSTSTGDWPIDLGLITIATRTKFATLILMALFLLTQWRRSHAQR</sequence>
<accession>A0A1M5CNB9</accession>
<protein>
    <submittedName>
        <fullName evidence="2">Uncharacterized protein</fullName>
    </submittedName>
</protein>
<keyword evidence="3" id="KW-1185">Reference proteome</keyword>
<keyword evidence="1" id="KW-1133">Transmembrane helix</keyword>
<dbReference type="Proteomes" id="UP000184144">
    <property type="component" value="Unassembled WGS sequence"/>
</dbReference>
<dbReference type="AlphaFoldDB" id="A0A1M5CNB9"/>
<dbReference type="EMBL" id="FQUV01000007">
    <property type="protein sequence ID" value="SHF56254.1"/>
    <property type="molecule type" value="Genomic_DNA"/>
</dbReference>
<dbReference type="STRING" id="1486859.SAMN05444273_107207"/>
<feature type="transmembrane region" description="Helical" evidence="1">
    <location>
        <begin position="71"/>
        <end position="91"/>
    </location>
</feature>
<dbReference type="RefSeq" id="WP_073145410.1">
    <property type="nucleotide sequence ID" value="NZ_FQUV01000007.1"/>
</dbReference>
<feature type="transmembrane region" description="Helical" evidence="1">
    <location>
        <begin position="140"/>
        <end position="160"/>
    </location>
</feature>
<name>A0A1M5CNB9_9RHOB</name>
<reference evidence="3" key="1">
    <citation type="submission" date="2016-11" db="EMBL/GenBank/DDBJ databases">
        <authorList>
            <person name="Varghese N."/>
            <person name="Submissions S."/>
        </authorList>
    </citation>
    <scope>NUCLEOTIDE SEQUENCE [LARGE SCALE GENOMIC DNA]</scope>
    <source>
        <strain evidence="3">DSM 100566</strain>
    </source>
</reference>
<proteinExistence type="predicted"/>
<organism evidence="2 3">
    <name type="scientific">Litoreibacter ascidiaceicola</name>
    <dbReference type="NCBI Taxonomy" id="1486859"/>
    <lineage>
        <taxon>Bacteria</taxon>
        <taxon>Pseudomonadati</taxon>
        <taxon>Pseudomonadota</taxon>
        <taxon>Alphaproteobacteria</taxon>
        <taxon>Rhodobacterales</taxon>
        <taxon>Roseobacteraceae</taxon>
        <taxon>Litoreibacter</taxon>
    </lineage>
</organism>
<evidence type="ECO:0000313" key="2">
    <source>
        <dbReference type="EMBL" id="SHF56254.1"/>
    </source>
</evidence>
<keyword evidence="1" id="KW-0472">Membrane</keyword>
<feature type="transmembrane region" description="Helical" evidence="1">
    <location>
        <begin position="98"/>
        <end position="120"/>
    </location>
</feature>
<evidence type="ECO:0000313" key="3">
    <source>
        <dbReference type="Proteomes" id="UP000184144"/>
    </source>
</evidence>
<gene>
    <name evidence="2" type="ORF">SAMN05444273_107207</name>
</gene>
<evidence type="ECO:0000256" key="1">
    <source>
        <dbReference type="SAM" id="Phobius"/>
    </source>
</evidence>
<dbReference type="OrthoDB" id="5198105at2"/>